<dbReference type="HOGENOM" id="CLU_486417_0_0_0"/>
<keyword evidence="1" id="KW-0472">Membrane</keyword>
<dbReference type="BioCyc" id="HAUR316274:GHYA-2887-MONOMER"/>
<gene>
    <name evidence="2" type="ordered locus">Haur_2856</name>
</gene>
<keyword evidence="1" id="KW-0812">Transmembrane</keyword>
<evidence type="ECO:0000256" key="1">
    <source>
        <dbReference type="SAM" id="Phobius"/>
    </source>
</evidence>
<dbReference type="KEGG" id="hau:Haur_2856"/>
<evidence type="ECO:0000313" key="3">
    <source>
        <dbReference type="Proteomes" id="UP000000787"/>
    </source>
</evidence>
<dbReference type="Pfam" id="PF11303">
    <property type="entry name" value="DUF3105"/>
    <property type="match status" value="1"/>
</dbReference>
<proteinExistence type="predicted"/>
<keyword evidence="1" id="KW-1133">Transmembrane helix</keyword>
<dbReference type="EMBL" id="CP000875">
    <property type="protein sequence ID" value="ABX05494.1"/>
    <property type="molecule type" value="Genomic_DNA"/>
</dbReference>
<organism evidence="2 3">
    <name type="scientific">Herpetosiphon aurantiacus (strain ATCC 23779 / DSM 785 / 114-95)</name>
    <dbReference type="NCBI Taxonomy" id="316274"/>
    <lineage>
        <taxon>Bacteria</taxon>
        <taxon>Bacillati</taxon>
        <taxon>Chloroflexota</taxon>
        <taxon>Chloroflexia</taxon>
        <taxon>Herpetosiphonales</taxon>
        <taxon>Herpetosiphonaceae</taxon>
        <taxon>Herpetosiphon</taxon>
    </lineage>
</organism>
<accession>A9B2P3</accession>
<evidence type="ECO:0008006" key="4">
    <source>
        <dbReference type="Google" id="ProtNLM"/>
    </source>
</evidence>
<dbReference type="InterPro" id="IPR021454">
    <property type="entry name" value="DUF3105"/>
</dbReference>
<dbReference type="Proteomes" id="UP000000787">
    <property type="component" value="Chromosome"/>
</dbReference>
<dbReference type="InParanoid" id="A9B2P3"/>
<protein>
    <recommendedName>
        <fullName evidence="4">DUF3105 domain-containing protein</fullName>
    </recommendedName>
</protein>
<name>A9B2P3_HERA2</name>
<feature type="transmembrane region" description="Helical" evidence="1">
    <location>
        <begin position="153"/>
        <end position="175"/>
    </location>
</feature>
<sequence>MEPTNWQREVEQALAQNDHNRAKQLLAAVIRQNVHEREAWRILASIVNDPAQQAECLRRIAAIDAATPTVIKPIKPIAAVAPSTELPSDPSTSPTTPLVAVQDTPNFTPSSIQTEPLFDSQASFTLPANYSMGQATQKLDQPMPQPARSLPKMLMLIGASLCGLGLLLLLGLQFWPLLNDINSTPASEQPLLAVVELTIVRSGVGQVPMTDQAMVYFEIENPSDQALYNIPYTMTLTSQFDKVLKNTNTIELLLPKQKIVVVDGIFTGDSFRAKSVEISLGQGYPITIDQPIPQVEALTPTTFGMPFRGRLQESWGYEYPTYHVSAIATDSGVVTSTLVSMLFYDTNDQIIGAGSGYIDYINKKTSLPNTRRGETMVYPIIWGTSEVDRVEIVPAFTLATFSQQPPIKPKKAEIDQMWLGEYIPEVDPPYHVQGIVEYPTLPPTSGYHAMVPAEWGHYDNFITDEAMVHNLEHGAVIIFYNPQLITANELGQLEATFENLYQREHHTILQKRFDLDATVAMTAWEYRLMLRDNVNLDAVNTFFSEHIARGPECVNLRCPN</sequence>
<reference evidence="2 3" key="1">
    <citation type="journal article" date="2011" name="Stand. Genomic Sci.">
        <title>Complete genome sequence of the filamentous gliding predatory bacterium Herpetosiphon aurantiacus type strain (114-95(T)).</title>
        <authorList>
            <person name="Kiss H."/>
            <person name="Nett M."/>
            <person name="Domin N."/>
            <person name="Martin K."/>
            <person name="Maresca J.A."/>
            <person name="Copeland A."/>
            <person name="Lapidus A."/>
            <person name="Lucas S."/>
            <person name="Berry K.W."/>
            <person name="Glavina Del Rio T."/>
            <person name="Dalin E."/>
            <person name="Tice H."/>
            <person name="Pitluck S."/>
            <person name="Richardson P."/>
            <person name="Bruce D."/>
            <person name="Goodwin L."/>
            <person name="Han C."/>
            <person name="Detter J.C."/>
            <person name="Schmutz J."/>
            <person name="Brettin T."/>
            <person name="Land M."/>
            <person name="Hauser L."/>
            <person name="Kyrpides N.C."/>
            <person name="Ivanova N."/>
            <person name="Goker M."/>
            <person name="Woyke T."/>
            <person name="Klenk H.P."/>
            <person name="Bryant D.A."/>
        </authorList>
    </citation>
    <scope>NUCLEOTIDE SEQUENCE [LARGE SCALE GENOMIC DNA]</scope>
    <source>
        <strain evidence="3">ATCC 23779 / DSM 785 / 114-95</strain>
    </source>
</reference>
<dbReference type="AlphaFoldDB" id="A9B2P3"/>
<evidence type="ECO:0000313" key="2">
    <source>
        <dbReference type="EMBL" id="ABX05494.1"/>
    </source>
</evidence>
<keyword evidence="3" id="KW-1185">Reference proteome</keyword>